<name>A0ABP6UR04_9ACTN</name>
<dbReference type="RefSeq" id="WP_218235144.1">
    <property type="nucleotide sequence ID" value="NZ_BAABBB010000003.1"/>
</dbReference>
<sequence length="296" mass="29637">MTSTPTSTAPAPAAPARLPLVLGLCGLVSLIAAAVLLMTGGPAASETRQTPTESAVGDKGSIDVGDAPYAGNPRNDPKVSCTVTVRFFDFLEGTSVTRVVFERPGAATPILTGDGLVLGAPAAGSDGLNAEKQYVLDVAVTQDDAGKSIPVKATAFVTHEGKDGWKSKVFKCVAPDEPTEPTTEPTEPTTEPTEPTTEPTEPTTEPTEPTTAATTVPTDAGTSEVGGVATAQPSDGGGKNGGEVAGAEEEAVPTVIDAGATGWTTRDLWGSGLAGAGIALLVAALAMSVTVGRRAA</sequence>
<accession>A0ABP6UR04</accession>
<evidence type="ECO:0000256" key="2">
    <source>
        <dbReference type="SAM" id="Phobius"/>
    </source>
</evidence>
<feature type="transmembrane region" description="Helical" evidence="2">
    <location>
        <begin position="20"/>
        <end position="39"/>
    </location>
</feature>
<feature type="region of interest" description="Disordered" evidence="1">
    <location>
        <begin position="171"/>
        <end position="246"/>
    </location>
</feature>
<organism evidence="3 4">
    <name type="scientific">Nocardioides daeguensis</name>
    <dbReference type="NCBI Taxonomy" id="908359"/>
    <lineage>
        <taxon>Bacteria</taxon>
        <taxon>Bacillati</taxon>
        <taxon>Actinomycetota</taxon>
        <taxon>Actinomycetes</taxon>
        <taxon>Propionibacteriales</taxon>
        <taxon>Nocardioidaceae</taxon>
        <taxon>Nocardioides</taxon>
    </lineage>
</organism>
<keyword evidence="2" id="KW-1133">Transmembrane helix</keyword>
<keyword evidence="2" id="KW-0812">Transmembrane</keyword>
<dbReference type="EMBL" id="BAABBB010000003">
    <property type="protein sequence ID" value="GAA3517809.1"/>
    <property type="molecule type" value="Genomic_DNA"/>
</dbReference>
<dbReference type="Proteomes" id="UP001500301">
    <property type="component" value="Unassembled WGS sequence"/>
</dbReference>
<protein>
    <submittedName>
        <fullName evidence="3">Uncharacterized protein</fullName>
    </submittedName>
</protein>
<feature type="region of interest" description="Disordered" evidence="1">
    <location>
        <begin position="43"/>
        <end position="75"/>
    </location>
</feature>
<feature type="compositionally biased region" description="Gly residues" evidence="1">
    <location>
        <begin position="235"/>
        <end position="244"/>
    </location>
</feature>
<keyword evidence="2" id="KW-0472">Membrane</keyword>
<evidence type="ECO:0000313" key="3">
    <source>
        <dbReference type="EMBL" id="GAA3517809.1"/>
    </source>
</evidence>
<evidence type="ECO:0000256" key="1">
    <source>
        <dbReference type="SAM" id="MobiDB-lite"/>
    </source>
</evidence>
<comment type="caution">
    <text evidence="3">The sequence shown here is derived from an EMBL/GenBank/DDBJ whole genome shotgun (WGS) entry which is preliminary data.</text>
</comment>
<keyword evidence="4" id="KW-1185">Reference proteome</keyword>
<feature type="compositionally biased region" description="Low complexity" evidence="1">
    <location>
        <begin position="180"/>
        <end position="215"/>
    </location>
</feature>
<gene>
    <name evidence="3" type="ORF">GCM10022263_01830</name>
</gene>
<evidence type="ECO:0000313" key="4">
    <source>
        <dbReference type="Proteomes" id="UP001500301"/>
    </source>
</evidence>
<reference evidence="4" key="1">
    <citation type="journal article" date="2019" name="Int. J. Syst. Evol. Microbiol.">
        <title>The Global Catalogue of Microorganisms (GCM) 10K type strain sequencing project: providing services to taxonomists for standard genome sequencing and annotation.</title>
        <authorList>
            <consortium name="The Broad Institute Genomics Platform"/>
            <consortium name="The Broad Institute Genome Sequencing Center for Infectious Disease"/>
            <person name="Wu L."/>
            <person name="Ma J."/>
        </authorList>
    </citation>
    <scope>NUCLEOTIDE SEQUENCE [LARGE SCALE GENOMIC DNA]</scope>
    <source>
        <strain evidence="4">JCM 17460</strain>
    </source>
</reference>
<feature type="transmembrane region" description="Helical" evidence="2">
    <location>
        <begin position="268"/>
        <end position="291"/>
    </location>
</feature>
<proteinExistence type="predicted"/>